<dbReference type="SUPFAM" id="SSF49723">
    <property type="entry name" value="Lipase/lipooxygenase domain (PLAT/LH2 domain)"/>
    <property type="match status" value="1"/>
</dbReference>
<keyword evidence="1" id="KW-0812">Transmembrane</keyword>
<reference evidence="3 4" key="1">
    <citation type="journal article" date="2016" name="Sci. Rep.">
        <title>The genome sequence of the outbreeding globe artichoke constructed de novo incorporating a phase-aware low-pass sequencing strategy of F1 progeny.</title>
        <authorList>
            <person name="Scaglione D."/>
            <person name="Reyes-Chin-Wo S."/>
            <person name="Acquadro A."/>
            <person name="Froenicke L."/>
            <person name="Portis E."/>
            <person name="Beitel C."/>
            <person name="Tirone M."/>
            <person name="Mauro R."/>
            <person name="Lo Monaco A."/>
            <person name="Mauromicale G."/>
            <person name="Faccioli P."/>
            <person name="Cattivelli L."/>
            <person name="Rieseberg L."/>
            <person name="Michelmore R."/>
            <person name="Lanteri S."/>
        </authorList>
    </citation>
    <scope>NUCLEOTIDE SEQUENCE [LARGE SCALE GENOMIC DNA]</scope>
    <source>
        <strain evidence="3">2C</strain>
    </source>
</reference>
<sequence length="409" mass="44612">MESLAVKHLICNYTTYGMVMPVRNPPTSTRVAKIGDQNRGMSFVLHSKKSKFQDFQGYARPARLLPAYEVKPTTDSSLEKLVTSFKEDRLECLYKLTIQTSNYYGSGLTDPNSGILLCLVDENGDSILQRIAATLNTGHPLQSKDKDASDILHFRRGSLDHFTFEGPTIGKLEALWIGLESGQWRPAGVSVISWSRSSLKENDSHPYGIFQYDFMADDILLGEGNDISMVELRPDIVTKLSGDNLTLNQNISPASSLWSTSNLSNEESMKEYADLKFSLLLYDALLIVAGSTIASFSAGENAAFAFLTGGIGGFLYLLLLQRSVDELPSPVLDRTGGLDQMFGRFKGQVTTLILALAFAVIVVKLGSGDQSLVLTPKDIVVGMMGFLSSKVAVVLAAFKPLPVGAKDSR</sequence>
<keyword evidence="4" id="KW-1185">Reference proteome</keyword>
<keyword evidence="1" id="KW-0472">Membrane</keyword>
<feature type="domain" description="DUF7755" evidence="2">
    <location>
        <begin position="92"/>
        <end position="238"/>
    </location>
</feature>
<dbReference type="Gramene" id="KVH90852">
    <property type="protein sequence ID" value="KVH90852"/>
    <property type="gene ID" value="Ccrd_007120"/>
</dbReference>
<evidence type="ECO:0000313" key="3">
    <source>
        <dbReference type="EMBL" id="KVH90852.1"/>
    </source>
</evidence>
<dbReference type="AlphaFoldDB" id="A0A118JU91"/>
<evidence type="ECO:0000313" key="4">
    <source>
        <dbReference type="Proteomes" id="UP000243975"/>
    </source>
</evidence>
<dbReference type="PANTHER" id="PTHR36330:SF2">
    <property type="entry name" value="LIPASE_LIPOOXYGENASE, PLAT_LH2 FAMILY PROTEIN"/>
    <property type="match status" value="1"/>
</dbReference>
<dbReference type="InterPro" id="IPR036392">
    <property type="entry name" value="PLAT/LH2_dom_sf"/>
</dbReference>
<dbReference type="Gene3D" id="2.60.60.20">
    <property type="entry name" value="PLAT/LH2 domain"/>
    <property type="match status" value="1"/>
</dbReference>
<proteinExistence type="predicted"/>
<protein>
    <submittedName>
        <fullName evidence="3">Lipase/lipooxygenase, PLAT/LH2</fullName>
    </submittedName>
</protein>
<gene>
    <name evidence="3" type="ORF">Ccrd_007120</name>
</gene>
<dbReference type="STRING" id="59895.A0A118JU91"/>
<feature type="transmembrane region" description="Helical" evidence="1">
    <location>
        <begin position="379"/>
        <end position="398"/>
    </location>
</feature>
<dbReference type="EMBL" id="LEKV01005088">
    <property type="protein sequence ID" value="KVH90852.1"/>
    <property type="molecule type" value="Genomic_DNA"/>
</dbReference>
<keyword evidence="1" id="KW-1133">Transmembrane helix</keyword>
<dbReference type="InterPro" id="IPR056657">
    <property type="entry name" value="DUF7755"/>
</dbReference>
<dbReference type="Proteomes" id="UP000243975">
    <property type="component" value="Unassembled WGS sequence"/>
</dbReference>
<comment type="caution">
    <text evidence="3">The sequence shown here is derived from an EMBL/GenBank/DDBJ whole genome shotgun (WGS) entry which is preliminary data.</text>
</comment>
<feature type="transmembrane region" description="Helical" evidence="1">
    <location>
        <begin position="349"/>
        <end position="367"/>
    </location>
</feature>
<dbReference type="OMA" id="FLTCKIA"/>
<feature type="transmembrane region" description="Helical" evidence="1">
    <location>
        <begin position="302"/>
        <end position="320"/>
    </location>
</feature>
<dbReference type="OrthoDB" id="2018869at2759"/>
<accession>A0A118JU91</accession>
<evidence type="ECO:0000256" key="1">
    <source>
        <dbReference type="SAM" id="Phobius"/>
    </source>
</evidence>
<dbReference type="Pfam" id="PF24938">
    <property type="entry name" value="DUF7755"/>
    <property type="match status" value="1"/>
</dbReference>
<organism evidence="3 4">
    <name type="scientific">Cynara cardunculus var. scolymus</name>
    <name type="common">Globe artichoke</name>
    <name type="synonym">Cynara scolymus</name>
    <dbReference type="NCBI Taxonomy" id="59895"/>
    <lineage>
        <taxon>Eukaryota</taxon>
        <taxon>Viridiplantae</taxon>
        <taxon>Streptophyta</taxon>
        <taxon>Embryophyta</taxon>
        <taxon>Tracheophyta</taxon>
        <taxon>Spermatophyta</taxon>
        <taxon>Magnoliopsida</taxon>
        <taxon>eudicotyledons</taxon>
        <taxon>Gunneridae</taxon>
        <taxon>Pentapetalae</taxon>
        <taxon>asterids</taxon>
        <taxon>campanulids</taxon>
        <taxon>Asterales</taxon>
        <taxon>Asteraceae</taxon>
        <taxon>Carduoideae</taxon>
        <taxon>Cardueae</taxon>
        <taxon>Carduinae</taxon>
        <taxon>Cynara</taxon>
    </lineage>
</organism>
<evidence type="ECO:0000259" key="2">
    <source>
        <dbReference type="Pfam" id="PF24938"/>
    </source>
</evidence>
<feature type="transmembrane region" description="Helical" evidence="1">
    <location>
        <begin position="279"/>
        <end position="296"/>
    </location>
</feature>
<name>A0A118JU91_CYNCS</name>
<dbReference type="PANTHER" id="PTHR36330">
    <property type="entry name" value="LIPASE/LIPOOXYGENASE, PLAT/LH2 FAMILY PROTEIN"/>
    <property type="match status" value="1"/>
</dbReference>